<feature type="non-terminal residue" evidence="2">
    <location>
        <position position="214"/>
    </location>
</feature>
<gene>
    <name evidence="2" type="ORF">METZ01_LOCUS433005</name>
</gene>
<dbReference type="InterPro" id="IPR015421">
    <property type="entry name" value="PyrdxlP-dep_Trfase_major"/>
</dbReference>
<dbReference type="InterPro" id="IPR000192">
    <property type="entry name" value="Aminotrans_V_dom"/>
</dbReference>
<dbReference type="PANTHER" id="PTHR43586:SF21">
    <property type="entry name" value="PYRIDOXAL PHOSPHATE (PLP)-DEPENDENT ASPARTATE AMINOTRANSFERASE SUPERFAMILY"/>
    <property type="match status" value="1"/>
</dbReference>
<dbReference type="AlphaFoldDB" id="A0A382YBB5"/>
<dbReference type="SUPFAM" id="SSF53383">
    <property type="entry name" value="PLP-dependent transferases"/>
    <property type="match status" value="1"/>
</dbReference>
<evidence type="ECO:0000313" key="2">
    <source>
        <dbReference type="EMBL" id="SVD80151.1"/>
    </source>
</evidence>
<name>A0A382YBB5_9ZZZZ</name>
<dbReference type="EMBL" id="UINC01174163">
    <property type="protein sequence ID" value="SVD80151.1"/>
    <property type="molecule type" value="Genomic_DNA"/>
</dbReference>
<protein>
    <recommendedName>
        <fullName evidence="1">Aminotransferase class V domain-containing protein</fullName>
    </recommendedName>
</protein>
<proteinExistence type="predicted"/>
<evidence type="ECO:0000259" key="1">
    <source>
        <dbReference type="Pfam" id="PF00266"/>
    </source>
</evidence>
<organism evidence="2">
    <name type="scientific">marine metagenome</name>
    <dbReference type="NCBI Taxonomy" id="408172"/>
    <lineage>
        <taxon>unclassified sequences</taxon>
        <taxon>metagenomes</taxon>
        <taxon>ecological metagenomes</taxon>
    </lineage>
</organism>
<dbReference type="PANTHER" id="PTHR43586">
    <property type="entry name" value="CYSTEINE DESULFURASE"/>
    <property type="match status" value="1"/>
</dbReference>
<accession>A0A382YBB5</accession>
<dbReference type="Gene3D" id="3.40.640.10">
    <property type="entry name" value="Type I PLP-dependent aspartate aminotransferase-like (Major domain)"/>
    <property type="match status" value="1"/>
</dbReference>
<reference evidence="2" key="1">
    <citation type="submission" date="2018-05" db="EMBL/GenBank/DDBJ databases">
        <authorList>
            <person name="Lanie J.A."/>
            <person name="Ng W.-L."/>
            <person name="Kazmierczak K.M."/>
            <person name="Andrzejewski T.M."/>
            <person name="Davidsen T.M."/>
            <person name="Wayne K.J."/>
            <person name="Tettelin H."/>
            <person name="Glass J.I."/>
            <person name="Rusch D."/>
            <person name="Podicherti R."/>
            <person name="Tsui H.-C.T."/>
            <person name="Winkler M.E."/>
        </authorList>
    </citation>
    <scope>NUCLEOTIDE SEQUENCE</scope>
</reference>
<sequence length="214" mass="23709">MSIKNISLDIDYVKAQFPAFKEPLSSKWSFFESAGGSYVPHNVITHLNNFMTSTKVQPYAEFDISAIAGKNMDKSTELFAEMINANKDEIIIGGSTTINLYVLSNAMKYFLKSGDEVIVTNQDHEANIGAWRRLESYGAVIKEWKINPENAELEIEDLKALLTNKTKIVAVTHCSNIVGSINDLQSIAKLVHEYGAFLIGDGVSYAPHGFPDVK</sequence>
<dbReference type="Pfam" id="PF00266">
    <property type="entry name" value="Aminotran_5"/>
    <property type="match status" value="1"/>
</dbReference>
<dbReference type="InterPro" id="IPR015424">
    <property type="entry name" value="PyrdxlP-dep_Trfase"/>
</dbReference>
<feature type="domain" description="Aminotransferase class V" evidence="1">
    <location>
        <begin position="30"/>
        <end position="214"/>
    </location>
</feature>